<dbReference type="PROSITE" id="PS50995">
    <property type="entry name" value="HTH_MARR_2"/>
    <property type="match status" value="1"/>
</dbReference>
<dbReference type="AlphaFoldDB" id="A0A0R2LZC8"/>
<organism evidence="2 3">
    <name type="scientific">Levilactobacillus paucivorans</name>
    <dbReference type="NCBI Taxonomy" id="616990"/>
    <lineage>
        <taxon>Bacteria</taxon>
        <taxon>Bacillati</taxon>
        <taxon>Bacillota</taxon>
        <taxon>Bacilli</taxon>
        <taxon>Lactobacillales</taxon>
        <taxon>Lactobacillaceae</taxon>
        <taxon>Levilactobacillus</taxon>
    </lineage>
</organism>
<dbReference type="OrthoDB" id="5419426at2"/>
<reference evidence="2 3" key="1">
    <citation type="journal article" date="2015" name="Genome Announc.">
        <title>Expanding the biotechnology potential of lactobacilli through comparative genomics of 213 strains and associated genera.</title>
        <authorList>
            <person name="Sun Z."/>
            <person name="Harris H.M."/>
            <person name="McCann A."/>
            <person name="Guo C."/>
            <person name="Argimon S."/>
            <person name="Zhang W."/>
            <person name="Yang X."/>
            <person name="Jeffery I.B."/>
            <person name="Cooney J.C."/>
            <person name="Kagawa T.F."/>
            <person name="Liu W."/>
            <person name="Song Y."/>
            <person name="Salvetti E."/>
            <person name="Wrobel A."/>
            <person name="Rasinkangas P."/>
            <person name="Parkhill J."/>
            <person name="Rea M.C."/>
            <person name="O'Sullivan O."/>
            <person name="Ritari J."/>
            <person name="Douillard F.P."/>
            <person name="Paul Ross R."/>
            <person name="Yang R."/>
            <person name="Briner A.E."/>
            <person name="Felis G.E."/>
            <person name="de Vos W.M."/>
            <person name="Barrangou R."/>
            <person name="Klaenhammer T.R."/>
            <person name="Caufield P.W."/>
            <person name="Cui Y."/>
            <person name="Zhang H."/>
            <person name="O'Toole P.W."/>
        </authorList>
    </citation>
    <scope>NUCLEOTIDE SEQUENCE [LARGE SCALE GENOMIC DNA]</scope>
    <source>
        <strain evidence="2 3">DSM 22467</strain>
    </source>
</reference>
<dbReference type="Proteomes" id="UP000051906">
    <property type="component" value="Unassembled WGS sequence"/>
</dbReference>
<feature type="domain" description="HTH marR-type" evidence="1">
    <location>
        <begin position="1"/>
        <end position="137"/>
    </location>
</feature>
<sequence>MNSQDIHQIRAFDRFYTQTLHLTDKYHLQTTLTLVEARLLLEIGENGRNTAIQLVQELRLDKGYLSRLITRLETNGLLQRTPDKRDKRAKVLSLTAAGRDQLALINRRADDQIRRLFVDLTPAETHRVIAAMQVIEGHVAVDPQLKTPNQQ</sequence>
<evidence type="ECO:0000313" key="2">
    <source>
        <dbReference type="EMBL" id="KRO04786.1"/>
    </source>
</evidence>
<name>A0A0R2LZC8_9LACO</name>
<protein>
    <recommendedName>
        <fullName evidence="1">HTH marR-type domain-containing protein</fullName>
    </recommendedName>
</protein>
<keyword evidence="3" id="KW-1185">Reference proteome</keyword>
<dbReference type="RefSeq" id="WP_057877659.1">
    <property type="nucleotide sequence ID" value="NZ_JQCA01000024.1"/>
</dbReference>
<dbReference type="PANTHER" id="PTHR33164">
    <property type="entry name" value="TRANSCRIPTIONAL REGULATOR, MARR FAMILY"/>
    <property type="match status" value="1"/>
</dbReference>
<evidence type="ECO:0000259" key="1">
    <source>
        <dbReference type="PROSITE" id="PS50995"/>
    </source>
</evidence>
<dbReference type="GO" id="GO:0003700">
    <property type="term" value="F:DNA-binding transcription factor activity"/>
    <property type="evidence" value="ECO:0007669"/>
    <property type="project" value="InterPro"/>
</dbReference>
<dbReference type="STRING" id="616990.IV54_GL000811"/>
<accession>A0A0R2LZC8</accession>
<dbReference type="PANTHER" id="PTHR33164:SF43">
    <property type="entry name" value="HTH-TYPE TRANSCRIPTIONAL REPRESSOR YETL"/>
    <property type="match status" value="1"/>
</dbReference>
<evidence type="ECO:0000313" key="3">
    <source>
        <dbReference type="Proteomes" id="UP000051906"/>
    </source>
</evidence>
<dbReference type="Gene3D" id="1.10.10.10">
    <property type="entry name" value="Winged helix-like DNA-binding domain superfamily/Winged helix DNA-binding domain"/>
    <property type="match status" value="1"/>
</dbReference>
<dbReference type="InterPro" id="IPR036390">
    <property type="entry name" value="WH_DNA-bd_sf"/>
</dbReference>
<proteinExistence type="predicted"/>
<dbReference type="EMBL" id="JQCA01000024">
    <property type="protein sequence ID" value="KRO04786.1"/>
    <property type="molecule type" value="Genomic_DNA"/>
</dbReference>
<dbReference type="PATRIC" id="fig|616990.3.peg.884"/>
<dbReference type="GO" id="GO:0006950">
    <property type="term" value="P:response to stress"/>
    <property type="evidence" value="ECO:0007669"/>
    <property type="project" value="TreeGrafter"/>
</dbReference>
<dbReference type="InterPro" id="IPR036388">
    <property type="entry name" value="WH-like_DNA-bd_sf"/>
</dbReference>
<dbReference type="Pfam" id="PF01047">
    <property type="entry name" value="MarR"/>
    <property type="match status" value="1"/>
</dbReference>
<dbReference type="InterPro" id="IPR039422">
    <property type="entry name" value="MarR/SlyA-like"/>
</dbReference>
<dbReference type="PRINTS" id="PR00598">
    <property type="entry name" value="HTHMARR"/>
</dbReference>
<gene>
    <name evidence="2" type="ORF">IV54_GL000811</name>
</gene>
<dbReference type="InterPro" id="IPR000835">
    <property type="entry name" value="HTH_MarR-typ"/>
</dbReference>
<dbReference type="SUPFAM" id="SSF46785">
    <property type="entry name" value="Winged helix' DNA-binding domain"/>
    <property type="match status" value="1"/>
</dbReference>
<comment type="caution">
    <text evidence="2">The sequence shown here is derived from an EMBL/GenBank/DDBJ whole genome shotgun (WGS) entry which is preliminary data.</text>
</comment>
<dbReference type="SMART" id="SM00347">
    <property type="entry name" value="HTH_MARR"/>
    <property type="match status" value="1"/>
</dbReference>